<dbReference type="AlphaFoldDB" id="A0A517QQM7"/>
<proteinExistence type="predicted"/>
<evidence type="ECO:0000313" key="3">
    <source>
        <dbReference type="Proteomes" id="UP000315724"/>
    </source>
</evidence>
<keyword evidence="3" id="KW-1185">Reference proteome</keyword>
<dbReference type="EMBL" id="CP036267">
    <property type="protein sequence ID" value="QDT33950.1"/>
    <property type="molecule type" value="Genomic_DNA"/>
</dbReference>
<name>A0A517QQM7_9PLAN</name>
<feature type="compositionally biased region" description="Basic and acidic residues" evidence="1">
    <location>
        <begin position="98"/>
        <end position="110"/>
    </location>
</feature>
<feature type="compositionally biased region" description="Acidic residues" evidence="1">
    <location>
        <begin position="111"/>
        <end position="121"/>
    </location>
</feature>
<dbReference type="Proteomes" id="UP000315724">
    <property type="component" value="Chromosome"/>
</dbReference>
<evidence type="ECO:0000313" key="2">
    <source>
        <dbReference type="EMBL" id="QDT33950.1"/>
    </source>
</evidence>
<organism evidence="2 3">
    <name type="scientific">Thalassoglobus polymorphus</name>
    <dbReference type="NCBI Taxonomy" id="2527994"/>
    <lineage>
        <taxon>Bacteria</taxon>
        <taxon>Pseudomonadati</taxon>
        <taxon>Planctomycetota</taxon>
        <taxon>Planctomycetia</taxon>
        <taxon>Planctomycetales</taxon>
        <taxon>Planctomycetaceae</taxon>
        <taxon>Thalassoglobus</taxon>
    </lineage>
</organism>
<sequence>MNSELDREDQALDALIAAAFRQEDSGDLDMEALKKAKRFLTAEDRQVLEKLGDDFVERVMSGTRESKATSIWKESETLHDEELASAMNRGDEDNLTDAAREEMERKLRELEDADDEGAEEQ</sequence>
<protein>
    <submittedName>
        <fullName evidence="2">Uncharacterized protein</fullName>
    </submittedName>
</protein>
<feature type="region of interest" description="Disordered" evidence="1">
    <location>
        <begin position="86"/>
        <end position="121"/>
    </location>
</feature>
<dbReference type="KEGG" id="tpol:Mal48_32070"/>
<reference evidence="2 3" key="1">
    <citation type="submission" date="2019-02" db="EMBL/GenBank/DDBJ databases">
        <title>Deep-cultivation of Planctomycetes and their phenomic and genomic characterization uncovers novel biology.</title>
        <authorList>
            <person name="Wiegand S."/>
            <person name="Jogler M."/>
            <person name="Boedeker C."/>
            <person name="Pinto D."/>
            <person name="Vollmers J."/>
            <person name="Rivas-Marin E."/>
            <person name="Kohn T."/>
            <person name="Peeters S.H."/>
            <person name="Heuer A."/>
            <person name="Rast P."/>
            <person name="Oberbeckmann S."/>
            <person name="Bunk B."/>
            <person name="Jeske O."/>
            <person name="Meyerdierks A."/>
            <person name="Storesund J.E."/>
            <person name="Kallscheuer N."/>
            <person name="Luecker S."/>
            <person name="Lage O.M."/>
            <person name="Pohl T."/>
            <person name="Merkel B.J."/>
            <person name="Hornburger P."/>
            <person name="Mueller R.-W."/>
            <person name="Bruemmer F."/>
            <person name="Labrenz M."/>
            <person name="Spormann A.M."/>
            <person name="Op den Camp H."/>
            <person name="Overmann J."/>
            <person name="Amann R."/>
            <person name="Jetten M.S.M."/>
            <person name="Mascher T."/>
            <person name="Medema M.H."/>
            <person name="Devos D.P."/>
            <person name="Kaster A.-K."/>
            <person name="Ovreas L."/>
            <person name="Rohde M."/>
            <person name="Galperin M.Y."/>
            <person name="Jogler C."/>
        </authorList>
    </citation>
    <scope>NUCLEOTIDE SEQUENCE [LARGE SCALE GENOMIC DNA]</scope>
    <source>
        <strain evidence="2 3">Mal48</strain>
    </source>
</reference>
<accession>A0A517QQM7</accession>
<dbReference type="RefSeq" id="WP_145201089.1">
    <property type="nucleotide sequence ID" value="NZ_CP036267.1"/>
</dbReference>
<evidence type="ECO:0000256" key="1">
    <source>
        <dbReference type="SAM" id="MobiDB-lite"/>
    </source>
</evidence>
<gene>
    <name evidence="2" type="ORF">Mal48_32070</name>
</gene>